<reference evidence="2 3" key="1">
    <citation type="submission" date="2019-06" db="EMBL/GenBank/DDBJ databases">
        <authorList>
            <person name="Kincaid V.D."/>
            <person name="Fuller A."/>
            <person name="Hodges K."/>
            <person name="Bansal M."/>
            <person name="Essig J."/>
            <person name="Johnson A."/>
        </authorList>
    </citation>
    <scope>NUCLEOTIDE SEQUENCE [LARGE SCALE GENOMIC DNA]</scope>
</reference>
<evidence type="ECO:0000256" key="1">
    <source>
        <dbReference type="SAM" id="Phobius"/>
    </source>
</evidence>
<protein>
    <submittedName>
        <fullName evidence="2">Uncharacterized protein</fullName>
    </submittedName>
</protein>
<dbReference type="EMBL" id="MN094788">
    <property type="protein sequence ID" value="QDH83700.1"/>
    <property type="molecule type" value="Genomic_DNA"/>
</dbReference>
<name>A0A514CTC6_9CAUD</name>
<accession>A0A514CTC6</accession>
<evidence type="ECO:0000313" key="3">
    <source>
        <dbReference type="Proteomes" id="UP000320799"/>
    </source>
</evidence>
<feature type="transmembrane region" description="Helical" evidence="1">
    <location>
        <begin position="30"/>
        <end position="50"/>
    </location>
</feature>
<keyword evidence="1" id="KW-1133">Transmembrane helix</keyword>
<sequence length="58" mass="6238">MLSGCLLLLAAFLIMQTALGLYTSERAGAIASLIAFLLLILSLALGLYGVGRILKWLW</sequence>
<dbReference type="KEGG" id="vg:56136002"/>
<dbReference type="RefSeq" id="YP_009903726.1">
    <property type="nucleotide sequence ID" value="NC_049849.1"/>
</dbReference>
<dbReference type="GeneID" id="56136002"/>
<organism evidence="2 3">
    <name type="scientific">Achromobacter phage Motura</name>
    <dbReference type="NCBI Taxonomy" id="2591403"/>
    <lineage>
        <taxon>Viruses</taxon>
        <taxon>Duplodnaviria</taxon>
        <taxon>Heunggongvirae</taxon>
        <taxon>Uroviricota</taxon>
        <taxon>Caudoviricetes</taxon>
        <taxon>Moturavirus</taxon>
        <taxon>Moturavirus motura</taxon>
    </lineage>
</organism>
<keyword evidence="1" id="KW-0472">Membrane</keyword>
<evidence type="ECO:0000313" key="2">
    <source>
        <dbReference type="EMBL" id="QDH83700.1"/>
    </source>
</evidence>
<dbReference type="Proteomes" id="UP000320799">
    <property type="component" value="Segment"/>
</dbReference>
<keyword evidence="3" id="KW-1185">Reference proteome</keyword>
<keyword evidence="1" id="KW-0812">Transmembrane</keyword>
<proteinExistence type="predicted"/>